<keyword evidence="9" id="KW-1185">Reference proteome</keyword>
<comment type="function">
    <text evidence="5">Component of the SWR1 complex which mediates the ATP-dependent exchange of histone H2A for the H2A variant HZT1 leading to transcriptional regulation of selected genes by chromatin remodeling. Involved in chromosome stability.</text>
</comment>
<name>A0AAD6HSY9_9EURO</name>
<evidence type="ECO:0000313" key="9">
    <source>
        <dbReference type="Proteomes" id="UP001215712"/>
    </source>
</evidence>
<accession>A0AAD6HSY9</accession>
<dbReference type="InterPro" id="IPR043129">
    <property type="entry name" value="ATPase_NBD"/>
</dbReference>
<evidence type="ECO:0000256" key="2">
    <source>
        <dbReference type="ARBA" id="ARBA00005665"/>
    </source>
</evidence>
<comment type="similarity">
    <text evidence="2">Belongs to the actin family. ARP6 subfamily.</text>
</comment>
<dbReference type="PANTHER" id="PTHR11937">
    <property type="entry name" value="ACTIN"/>
    <property type="match status" value="1"/>
</dbReference>
<evidence type="ECO:0000256" key="3">
    <source>
        <dbReference type="ARBA" id="ARBA00018633"/>
    </source>
</evidence>
<evidence type="ECO:0000256" key="4">
    <source>
        <dbReference type="ARBA" id="ARBA00022490"/>
    </source>
</evidence>
<evidence type="ECO:0000256" key="1">
    <source>
        <dbReference type="ARBA" id="ARBA00004496"/>
    </source>
</evidence>
<dbReference type="Pfam" id="PF00022">
    <property type="entry name" value="Actin"/>
    <property type="match status" value="1"/>
</dbReference>
<reference evidence="8" key="1">
    <citation type="journal article" date="2023" name="IMA Fungus">
        <title>Comparative genomic study of the Penicillium genus elucidates a diverse pangenome and 15 lateral gene transfer events.</title>
        <authorList>
            <person name="Petersen C."/>
            <person name="Sorensen T."/>
            <person name="Nielsen M.R."/>
            <person name="Sondergaard T.E."/>
            <person name="Sorensen J.L."/>
            <person name="Fitzpatrick D.A."/>
            <person name="Frisvad J.C."/>
            <person name="Nielsen K.L."/>
        </authorList>
    </citation>
    <scope>NUCLEOTIDE SEQUENCE</scope>
    <source>
        <strain evidence="8">IBT 17514</strain>
    </source>
</reference>
<dbReference type="AlphaFoldDB" id="A0AAD6HSY9"/>
<comment type="subunit">
    <text evidence="6">Component of the SWR1 chromatin remodeling complex.</text>
</comment>
<gene>
    <name evidence="8" type="ORF">N7493_003029</name>
</gene>
<dbReference type="EMBL" id="JAQJAN010000003">
    <property type="protein sequence ID" value="KAJ5734243.1"/>
    <property type="molecule type" value="Genomic_DNA"/>
</dbReference>
<dbReference type="GO" id="GO:0005634">
    <property type="term" value="C:nucleus"/>
    <property type="evidence" value="ECO:0007669"/>
    <property type="project" value="UniProtKB-ARBA"/>
</dbReference>
<dbReference type="Gene3D" id="3.90.640.10">
    <property type="entry name" value="Actin, Chain A, domain 4"/>
    <property type="match status" value="1"/>
</dbReference>
<dbReference type="SUPFAM" id="SSF53067">
    <property type="entry name" value="Actin-like ATPase domain"/>
    <property type="match status" value="2"/>
</dbReference>
<dbReference type="InterPro" id="IPR004000">
    <property type="entry name" value="Actin"/>
</dbReference>
<evidence type="ECO:0000256" key="7">
    <source>
        <dbReference type="ARBA" id="ARBA00073820"/>
    </source>
</evidence>
<dbReference type="Gene3D" id="3.30.420.40">
    <property type="match status" value="2"/>
</dbReference>
<organism evidence="8 9">
    <name type="scientific">Penicillium malachiteum</name>
    <dbReference type="NCBI Taxonomy" id="1324776"/>
    <lineage>
        <taxon>Eukaryota</taxon>
        <taxon>Fungi</taxon>
        <taxon>Dikarya</taxon>
        <taxon>Ascomycota</taxon>
        <taxon>Pezizomycotina</taxon>
        <taxon>Eurotiomycetes</taxon>
        <taxon>Eurotiomycetidae</taxon>
        <taxon>Eurotiales</taxon>
        <taxon>Aspergillaceae</taxon>
        <taxon>Penicillium</taxon>
    </lineage>
</organism>
<proteinExistence type="inferred from homology"/>
<reference evidence="8" key="2">
    <citation type="submission" date="2023-01" db="EMBL/GenBank/DDBJ databases">
        <authorList>
            <person name="Petersen C."/>
        </authorList>
    </citation>
    <scope>NUCLEOTIDE SEQUENCE</scope>
    <source>
        <strain evidence="8">IBT 17514</strain>
    </source>
</reference>
<evidence type="ECO:0000256" key="5">
    <source>
        <dbReference type="ARBA" id="ARBA00025222"/>
    </source>
</evidence>
<sequence>MGTSKARASTKVKKVTPDVPARHLPEKTFVLDNGAYTMKAGYAADPSLSSEDALAACTSIPNTIVKTRDNRIVVGAQLSTQVTDWNEAVFRRPVEKGYIVNWEAEREIWEQTFFEEKATARNKNHRIPAPEETTLILTEAPNSMPILQRNADEMVMEEWGFGGYARCLGRDHPFSKVILCVRSVLMKKFLGPTLNAWNELHSLFGDPLTSKPDTDILPMDCLLVVDSGYSHTTVTPIFKGRPLQRAIRRLDIGGKLLTNYLKEIVSVRQYNMVDESYIMNEVKEAVSFVSNDFAADMERTWKAKTKNRLEEGVVVDYVLPDPNAGKKGFTRPHDPLLHAKKKKGAGSGLSAEVLSEDVLVLGNERFTVPELLFNPGDIGMTQAGIPDMIIQSLSVLPPALHAAFLANTLVVGGNSLIPGFMERLETDLRPIASADCVVRVRRAQDPIFSSWLGGSRLASNREELSKVAITRQEYQEYGSGWAGRRFAGAV</sequence>
<comment type="caution">
    <text evidence="8">The sequence shown here is derived from an EMBL/GenBank/DDBJ whole genome shotgun (WGS) entry which is preliminary data.</text>
</comment>
<dbReference type="CDD" id="cd10210">
    <property type="entry name" value="ASKHA_NBD_Arp6"/>
    <property type="match status" value="1"/>
</dbReference>
<dbReference type="FunFam" id="3.90.640.10:FF:000014">
    <property type="entry name" value="Putative actin-related protein 6"/>
    <property type="match status" value="1"/>
</dbReference>
<dbReference type="Proteomes" id="UP001215712">
    <property type="component" value="Unassembled WGS sequence"/>
</dbReference>
<keyword evidence="4" id="KW-0963">Cytoplasm</keyword>
<evidence type="ECO:0000313" key="8">
    <source>
        <dbReference type="EMBL" id="KAJ5734243.1"/>
    </source>
</evidence>
<dbReference type="GO" id="GO:0005737">
    <property type="term" value="C:cytoplasm"/>
    <property type="evidence" value="ECO:0007669"/>
    <property type="project" value="UniProtKB-SubCell"/>
</dbReference>
<evidence type="ECO:0000256" key="6">
    <source>
        <dbReference type="ARBA" id="ARBA00063309"/>
    </source>
</evidence>
<protein>
    <recommendedName>
        <fullName evidence="3">Actin-like protein ARP6</fullName>
    </recommendedName>
    <alternativeName>
        <fullName evidence="7">Actin-like protein arp6</fullName>
    </alternativeName>
</protein>
<dbReference type="SMART" id="SM00268">
    <property type="entry name" value="ACTIN"/>
    <property type="match status" value="1"/>
</dbReference>
<dbReference type="FunFam" id="3.30.420.40:FF:000058">
    <property type="entry name" value="Putative actin-related protein 5"/>
    <property type="match status" value="1"/>
</dbReference>
<comment type="subcellular location">
    <subcellularLocation>
        <location evidence="1">Cytoplasm</location>
    </subcellularLocation>
</comment>